<keyword evidence="3" id="KW-1185">Reference proteome</keyword>
<name>A0ABT4IE41_9ACTO</name>
<feature type="transmembrane region" description="Helical" evidence="1">
    <location>
        <begin position="320"/>
        <end position="338"/>
    </location>
</feature>
<evidence type="ECO:0000313" key="2">
    <source>
        <dbReference type="EMBL" id="MCZ0859440.1"/>
    </source>
</evidence>
<keyword evidence="1" id="KW-0812">Transmembrane</keyword>
<accession>A0ABT4IE41</accession>
<feature type="transmembrane region" description="Helical" evidence="1">
    <location>
        <begin position="137"/>
        <end position="163"/>
    </location>
</feature>
<sequence>MSWSAVRTVAVLELRQRVRSTRWQVMLVVWGVVLVLLCGGLTALAGMTGSEAEDTAPVLYDLTVCFVLGIGLIIAPTLSATSVNGDRADATLALLQATRLRSQEIVVGKLVAAWSAALAFLAVALPFLVVFTLLGGAAWMTLAGHLLILVVTLGAVCAIGLGFSAATARTSASAVLTYLVVAGLVIGSPIITAISATAVQGKQTTLSYETDYSASTNGKMVCETEPHVRTSNIVHTERIWWMLVPDPFVALADVSGRSMVYGGQSSYTEYDKQPSYPTSPLGMAGAAVDQMRNPQPEEVVINHCEPETTSSPFDWEITHLAFWPVSLVMVLALGAWSLTSASRRLRTPVHRLARGTRVA</sequence>
<feature type="transmembrane region" description="Helical" evidence="1">
    <location>
        <begin position="175"/>
        <end position="199"/>
    </location>
</feature>
<evidence type="ECO:0000256" key="1">
    <source>
        <dbReference type="SAM" id="Phobius"/>
    </source>
</evidence>
<keyword evidence="1" id="KW-1133">Transmembrane helix</keyword>
<feature type="transmembrane region" description="Helical" evidence="1">
    <location>
        <begin position="110"/>
        <end position="131"/>
    </location>
</feature>
<organism evidence="2 3">
    <name type="scientific">Actinomyces israelii</name>
    <dbReference type="NCBI Taxonomy" id="1659"/>
    <lineage>
        <taxon>Bacteria</taxon>
        <taxon>Bacillati</taxon>
        <taxon>Actinomycetota</taxon>
        <taxon>Actinomycetes</taxon>
        <taxon>Actinomycetales</taxon>
        <taxon>Actinomycetaceae</taxon>
        <taxon>Actinomyces</taxon>
    </lineage>
</organism>
<dbReference type="PANTHER" id="PTHR43471">
    <property type="entry name" value="ABC TRANSPORTER PERMEASE"/>
    <property type="match status" value="1"/>
</dbReference>
<dbReference type="PANTHER" id="PTHR43471:SF12">
    <property type="entry name" value="HYPOTHETICAL MEMBRANE PROTEIN, CONSERVED"/>
    <property type="match status" value="1"/>
</dbReference>
<feature type="transmembrane region" description="Helical" evidence="1">
    <location>
        <begin position="25"/>
        <end position="46"/>
    </location>
</feature>
<dbReference type="RefSeq" id="WP_268918649.1">
    <property type="nucleotide sequence ID" value="NZ_CP124548.1"/>
</dbReference>
<evidence type="ECO:0000313" key="3">
    <source>
        <dbReference type="Proteomes" id="UP001072034"/>
    </source>
</evidence>
<dbReference type="Proteomes" id="UP001072034">
    <property type="component" value="Unassembled WGS sequence"/>
</dbReference>
<gene>
    <name evidence="2" type="ORF">OHJ16_15505</name>
</gene>
<comment type="caution">
    <text evidence="2">The sequence shown here is derived from an EMBL/GenBank/DDBJ whole genome shotgun (WGS) entry which is preliminary data.</text>
</comment>
<protein>
    <submittedName>
        <fullName evidence="2">ABC transporter permease</fullName>
    </submittedName>
</protein>
<keyword evidence="1" id="KW-0472">Membrane</keyword>
<dbReference type="EMBL" id="JAPTMY010000054">
    <property type="protein sequence ID" value="MCZ0859440.1"/>
    <property type="molecule type" value="Genomic_DNA"/>
</dbReference>
<feature type="transmembrane region" description="Helical" evidence="1">
    <location>
        <begin position="58"/>
        <end position="78"/>
    </location>
</feature>
<reference evidence="2" key="1">
    <citation type="submission" date="2022-10" db="EMBL/GenBank/DDBJ databases">
        <title>Genome sequence of Actinomyces israelii ATCC 10048.</title>
        <authorList>
            <person name="Watt R.M."/>
            <person name="Tong W.M."/>
        </authorList>
    </citation>
    <scope>NUCLEOTIDE SEQUENCE</scope>
    <source>
        <strain evidence="2">ATCC 10048</strain>
    </source>
</reference>
<proteinExistence type="predicted"/>